<protein>
    <submittedName>
        <fullName evidence="1">Uncharacterized protein</fullName>
    </submittedName>
</protein>
<name>A0A173VJY2_9FIRM</name>
<sequence length="86" mass="10161">MIEYKKYAKFENLSELTEAIEAGLDIELALSEKRYNISWRDDKPFICECPEGEAEFYSDAQEMLDKHKINNIPLNKLWEDIKILSM</sequence>
<organism evidence="1 2">
    <name type="scientific">Dorea longicatena</name>
    <dbReference type="NCBI Taxonomy" id="88431"/>
    <lineage>
        <taxon>Bacteria</taxon>
        <taxon>Bacillati</taxon>
        <taxon>Bacillota</taxon>
        <taxon>Clostridia</taxon>
        <taxon>Lachnospirales</taxon>
        <taxon>Lachnospiraceae</taxon>
        <taxon>Dorea</taxon>
    </lineage>
</organism>
<gene>
    <name evidence="1" type="ORF">ERS852573_02994</name>
</gene>
<dbReference type="AlphaFoldDB" id="A0A173VJY2"/>
<evidence type="ECO:0000313" key="1">
    <source>
        <dbReference type="EMBL" id="CUN26417.1"/>
    </source>
</evidence>
<evidence type="ECO:0000313" key="2">
    <source>
        <dbReference type="Proteomes" id="UP000095597"/>
    </source>
</evidence>
<proteinExistence type="predicted"/>
<dbReference type="Proteomes" id="UP000095597">
    <property type="component" value="Unassembled WGS sequence"/>
</dbReference>
<reference evidence="1 2" key="1">
    <citation type="submission" date="2015-09" db="EMBL/GenBank/DDBJ databases">
        <authorList>
            <consortium name="Pathogen Informatics"/>
        </authorList>
    </citation>
    <scope>NUCLEOTIDE SEQUENCE [LARGE SCALE GENOMIC DNA]</scope>
    <source>
        <strain evidence="1 2">2789STDY5834961</strain>
    </source>
</reference>
<accession>A0A173VJY2</accession>
<dbReference type="RefSeq" id="WP_055215401.1">
    <property type="nucleotide sequence ID" value="NZ_CYXO01000028.1"/>
</dbReference>
<dbReference type="EMBL" id="CYXO01000028">
    <property type="protein sequence ID" value="CUN26417.1"/>
    <property type="molecule type" value="Genomic_DNA"/>
</dbReference>
<dbReference type="OrthoDB" id="9810775at2"/>